<organism evidence="2 4">
    <name type="scientific">Anaerobiospirillum thomasii</name>
    <dbReference type="NCBI Taxonomy" id="179995"/>
    <lineage>
        <taxon>Bacteria</taxon>
        <taxon>Pseudomonadati</taxon>
        <taxon>Pseudomonadota</taxon>
        <taxon>Gammaproteobacteria</taxon>
        <taxon>Aeromonadales</taxon>
        <taxon>Succinivibrionaceae</taxon>
        <taxon>Anaerobiospirillum</taxon>
    </lineage>
</organism>
<dbReference type="InterPro" id="IPR003346">
    <property type="entry name" value="Transposase_20"/>
</dbReference>
<keyword evidence="4" id="KW-1185">Reference proteome</keyword>
<dbReference type="InterPro" id="IPR047650">
    <property type="entry name" value="Transpos_IS110"/>
</dbReference>
<reference evidence="2 4" key="1">
    <citation type="submission" date="2018-06" db="EMBL/GenBank/DDBJ databases">
        <authorList>
            <consortium name="Pathogen Informatics"/>
            <person name="Doyle S."/>
        </authorList>
    </citation>
    <scope>NUCLEOTIDE SEQUENCE [LARGE SCALE GENOMIC DNA]</scope>
    <source>
        <strain evidence="2 4">NCTC13093</strain>
    </source>
</reference>
<dbReference type="Pfam" id="PF02371">
    <property type="entry name" value="Transposase_20"/>
    <property type="match status" value="1"/>
</dbReference>
<proteinExistence type="predicted"/>
<dbReference type="GO" id="GO:0003677">
    <property type="term" value="F:DNA binding"/>
    <property type="evidence" value="ECO:0007669"/>
    <property type="project" value="InterPro"/>
</dbReference>
<dbReference type="GO" id="GO:0006313">
    <property type="term" value="P:DNA transposition"/>
    <property type="evidence" value="ECO:0007669"/>
    <property type="project" value="InterPro"/>
</dbReference>
<gene>
    <name evidence="2" type="ORF">NCTC13093_01068</name>
    <name evidence="3" type="ORF">NCTC13093_01764</name>
</gene>
<dbReference type="GO" id="GO:0004803">
    <property type="term" value="F:transposase activity"/>
    <property type="evidence" value="ECO:0007669"/>
    <property type="project" value="InterPro"/>
</dbReference>
<dbReference type="EMBL" id="UAPV01000001">
    <property type="protein sequence ID" value="SPT69688.1"/>
    <property type="molecule type" value="Genomic_DNA"/>
</dbReference>
<dbReference type="AlphaFoldDB" id="A0A2X0VJM9"/>
<evidence type="ECO:0000313" key="4">
    <source>
        <dbReference type="Proteomes" id="UP000250086"/>
    </source>
</evidence>
<dbReference type="Proteomes" id="UP000250086">
    <property type="component" value="Unassembled WGS sequence"/>
</dbReference>
<sequence length="811" mass="91356">MTQTNDLINNPFAQAWINFDFKVATKLQCDRIIQDLFETSDSLPMSFNSRQEAQEHLNISYRALFERVERAKARSKAHLVAAGCKEFENIPVIIEKSELKKYDNVFEPYMINKIVSKCKKYVVIELPAAAAIIFNLTSRSNRSRIKQQLGGFTDKGELIVGIDLASELQEICFYHDTLHYPVSVPVKTNVLLAYLDLSHQSMFIVSESCSMISKLNDMVERLNQKAHHGRHYTYVALKNTHINYLKSRDSKTDKSDATILFIAGSTPSNLIPKSLISDEYCATGKIISSILKAKNQRYQGVITEIKNAVLELTGTAIDKNANGDEVCRAATLLLLSLIPKLRYCVQRALSDSDPKHNEELIAAVRGLRLLDDEQINRALQMRSICNDEDVTPDLQVRFIDNGSSADEIKAGKVTYKGFEGLNLDYCKDIVTDGVLTHLTPAPGYSYEEMDAIMFYTMASSLIGSIQEAVMLQMQIETQKCAIKDLVVPSNIAMTAACQIPAIGRYQAFELVITLGDVWRFASAKDAKSYLGIVPVQSSTGHKNCKGRRQSRKGRKSFKKSMFLGQLAESMRHDFGISDDCSLWKNICHAVAVYIAMMKQNKQYMPLKKDAEGRNKSKLRQFSKVKVDDRSDIIASIRKSRRVSKQGMTAMLCGLYTITRVKEAHNSCQDEPLMVADFENDTAIMPTYQNNYKLPKVDSRYERHLIKERISHALFNDYNCFYATVDSICPGRGSLMGWFGNNYFAFLDLLINDISAHSYAFANTVKHAGAQEILKIVQRKVNTFGKKAKSTLNSIKKAEQYQAATEITLQSL</sequence>
<dbReference type="PANTHER" id="PTHR33055">
    <property type="entry name" value="TRANSPOSASE FOR INSERTION SEQUENCE ELEMENT IS1111A"/>
    <property type="match status" value="1"/>
</dbReference>
<dbReference type="RefSeq" id="WP_113743841.1">
    <property type="nucleotide sequence ID" value="NZ_UAPV01000001.1"/>
</dbReference>
<feature type="domain" description="Transposase IS116/IS110/IS902 C-terminal" evidence="1">
    <location>
        <begin position="497"/>
        <end position="573"/>
    </location>
</feature>
<name>A0A2X0VJM9_9GAMM</name>
<evidence type="ECO:0000313" key="2">
    <source>
        <dbReference type="EMBL" id="SPT69688.1"/>
    </source>
</evidence>
<evidence type="ECO:0000313" key="3">
    <source>
        <dbReference type="EMBL" id="SPT70352.1"/>
    </source>
</evidence>
<dbReference type="PANTHER" id="PTHR33055:SF17">
    <property type="entry name" value="THIRD ORF IN TRANSPOSON ISC1491"/>
    <property type="match status" value="1"/>
</dbReference>
<evidence type="ECO:0000259" key="1">
    <source>
        <dbReference type="Pfam" id="PF02371"/>
    </source>
</evidence>
<accession>A0A2X0VJM9</accession>
<protein>
    <submittedName>
        <fullName evidence="2">Transposase IS116/IS110/IS902 family</fullName>
    </submittedName>
</protein>
<dbReference type="EMBL" id="UAPV01000001">
    <property type="protein sequence ID" value="SPT70352.1"/>
    <property type="molecule type" value="Genomic_DNA"/>
</dbReference>